<gene>
    <name evidence="1" type="primary">Contig10071.g10765</name>
    <name evidence="1" type="ORF">STYLEM_15372</name>
</gene>
<evidence type="ECO:0000313" key="1">
    <source>
        <dbReference type="EMBL" id="CDW86278.1"/>
    </source>
</evidence>
<name>A0A078AZP7_STYLE</name>
<accession>A0A078AZP7</accession>
<organism evidence="1 2">
    <name type="scientific">Stylonychia lemnae</name>
    <name type="common">Ciliate</name>
    <dbReference type="NCBI Taxonomy" id="5949"/>
    <lineage>
        <taxon>Eukaryota</taxon>
        <taxon>Sar</taxon>
        <taxon>Alveolata</taxon>
        <taxon>Ciliophora</taxon>
        <taxon>Intramacronucleata</taxon>
        <taxon>Spirotrichea</taxon>
        <taxon>Stichotrichia</taxon>
        <taxon>Sporadotrichida</taxon>
        <taxon>Oxytrichidae</taxon>
        <taxon>Stylonychinae</taxon>
        <taxon>Stylonychia</taxon>
    </lineage>
</organism>
<reference evidence="1 2" key="1">
    <citation type="submission" date="2014-06" db="EMBL/GenBank/DDBJ databases">
        <authorList>
            <person name="Swart Estienne"/>
        </authorList>
    </citation>
    <scope>NUCLEOTIDE SEQUENCE [LARGE SCALE GENOMIC DNA]</scope>
    <source>
        <strain evidence="1 2">130c</strain>
    </source>
</reference>
<sequence length="173" mass="19958">MKLPLPNSMSETSCSQNQETVSITQRYQQDNFRVLQAVQSNRVHIPQLILPKNPINRNNGLIKKHQQRAVLSYIFTMQVRLMKQIEAMKFKKSDICNATLLPYIPCILPVNIEVIKKHTVQDPKQSTFKLNLSSYTNSWVQMNLLIPFSSNLFGRNGAIIMKKDSQGHLRTLY</sequence>
<dbReference type="InParanoid" id="A0A078AZP7"/>
<protein>
    <submittedName>
        <fullName evidence="1">Uncharacterized protein</fullName>
    </submittedName>
</protein>
<proteinExistence type="predicted"/>
<keyword evidence="2" id="KW-1185">Reference proteome</keyword>
<dbReference type="EMBL" id="CCKQ01014507">
    <property type="protein sequence ID" value="CDW86278.1"/>
    <property type="molecule type" value="Genomic_DNA"/>
</dbReference>
<dbReference type="AlphaFoldDB" id="A0A078AZP7"/>
<evidence type="ECO:0000313" key="2">
    <source>
        <dbReference type="Proteomes" id="UP000039865"/>
    </source>
</evidence>
<dbReference type="Proteomes" id="UP000039865">
    <property type="component" value="Unassembled WGS sequence"/>
</dbReference>